<reference evidence="13" key="1">
    <citation type="submission" date="2016-06" db="UniProtKB">
        <authorList>
            <consortium name="WormBaseParasite"/>
        </authorList>
    </citation>
    <scope>IDENTIFICATION</scope>
</reference>
<feature type="domain" description="RING-type" evidence="10">
    <location>
        <begin position="99"/>
        <end position="141"/>
    </location>
</feature>
<dbReference type="PROSITE" id="PS00518">
    <property type="entry name" value="ZF_RING_1"/>
    <property type="match status" value="1"/>
</dbReference>
<protein>
    <recommendedName>
        <fullName evidence="7">E3 ubiquitin-protein ligase RNF10</fullName>
    </recommendedName>
    <alternativeName>
        <fullName evidence="8">RING finger protein 10</fullName>
    </alternativeName>
</protein>
<sequence>MCPMYSSQSAIIFERKTLSTDGKVTSALSYERSAPQQLRKKRWLCASLVSCLFKTDCIIRSQFVLIPDSAYLKTNYDGTPPQWEQVSFVKVLSKGDLVCPICLYSPITPRMGKCGHVYCWPCALQYLKYENESDSKKCSVCPSLLSFDGLRRVSLTHITPTKVGDSICLTLVKRSGLYVTPLSSLQTSEATIGSLFGCVCVTDQITLKNIHESEIDQLHTYRAICEVDGNNTELIPFIDFAFEELNREEMLLKSCSTSSSKPCKSCSQDINGVSTNETYFYQAMDSQPIFLDSLGWRCLLTEYKETQNLPKEIVATVVSTKNYRMNSVSHRYFLIKLRHLIGIKYNTSLKKRLITDSFKHIISFKQQGRNGTPVSGYSKCSVKTSFSISSRFLIPPVLLY</sequence>
<dbReference type="STRING" id="6186.A0A183JIC1"/>
<comment type="similarity">
    <text evidence="2">Belongs to the RNF10 family.</text>
</comment>
<evidence type="ECO:0000256" key="8">
    <source>
        <dbReference type="ARBA" id="ARBA00035390"/>
    </source>
</evidence>
<evidence type="ECO:0000313" key="13">
    <source>
        <dbReference type="WBParaSite" id="SCUD_0000244401-mRNA-1"/>
    </source>
</evidence>
<keyword evidence="6" id="KW-0862">Zinc</keyword>
<evidence type="ECO:0000256" key="1">
    <source>
        <dbReference type="ARBA" id="ARBA00004496"/>
    </source>
</evidence>
<evidence type="ECO:0000256" key="4">
    <source>
        <dbReference type="ARBA" id="ARBA00022723"/>
    </source>
</evidence>
<evidence type="ECO:0000256" key="3">
    <source>
        <dbReference type="ARBA" id="ARBA00022490"/>
    </source>
</evidence>
<keyword evidence="4" id="KW-0479">Metal-binding</keyword>
<comment type="subcellular location">
    <subcellularLocation>
        <location evidence="1">Cytoplasm</location>
    </subcellularLocation>
</comment>
<dbReference type="GO" id="GO:0045944">
    <property type="term" value="P:positive regulation of transcription by RNA polymerase II"/>
    <property type="evidence" value="ECO:0007669"/>
    <property type="project" value="TreeGrafter"/>
</dbReference>
<dbReference type="Pfam" id="PF00097">
    <property type="entry name" value="zf-C3HC4"/>
    <property type="match status" value="1"/>
</dbReference>
<dbReference type="Gene3D" id="3.30.40.10">
    <property type="entry name" value="Zinc/RING finger domain, C3HC4 (zinc finger)"/>
    <property type="match status" value="1"/>
</dbReference>
<evidence type="ECO:0000256" key="5">
    <source>
        <dbReference type="ARBA" id="ARBA00022771"/>
    </source>
</evidence>
<dbReference type="SUPFAM" id="SSF57850">
    <property type="entry name" value="RING/U-box"/>
    <property type="match status" value="1"/>
</dbReference>
<dbReference type="PANTHER" id="PTHR12983:SF9">
    <property type="entry name" value="E3 UBIQUITIN-PROTEIN LIGASE RNF10"/>
    <property type="match status" value="1"/>
</dbReference>
<reference evidence="11 12" key="2">
    <citation type="submission" date="2018-11" db="EMBL/GenBank/DDBJ databases">
        <authorList>
            <consortium name="Pathogen Informatics"/>
        </authorList>
    </citation>
    <scope>NUCLEOTIDE SEQUENCE [LARGE SCALE GENOMIC DNA]</scope>
    <source>
        <strain evidence="11">Dakar</strain>
        <strain evidence="12">Dakar, Senegal</strain>
    </source>
</reference>
<dbReference type="InterPro" id="IPR001841">
    <property type="entry name" value="Znf_RING"/>
</dbReference>
<evidence type="ECO:0000259" key="10">
    <source>
        <dbReference type="PROSITE" id="PS50089"/>
    </source>
</evidence>
<keyword evidence="3" id="KW-0963">Cytoplasm</keyword>
<dbReference type="PANTHER" id="PTHR12983">
    <property type="entry name" value="RING FINGER 10 FAMILY MEMBER"/>
    <property type="match status" value="1"/>
</dbReference>
<gene>
    <name evidence="11" type="ORF">SCUD_LOCUS2445</name>
</gene>
<evidence type="ECO:0000256" key="9">
    <source>
        <dbReference type="PROSITE-ProRule" id="PRU00175"/>
    </source>
</evidence>
<dbReference type="GO" id="GO:0008270">
    <property type="term" value="F:zinc ion binding"/>
    <property type="evidence" value="ECO:0007669"/>
    <property type="project" value="UniProtKB-KW"/>
</dbReference>
<evidence type="ECO:0000313" key="12">
    <source>
        <dbReference type="Proteomes" id="UP000279833"/>
    </source>
</evidence>
<name>A0A183JIC1_9TREM</name>
<keyword evidence="12" id="KW-1185">Reference proteome</keyword>
<dbReference type="InterPro" id="IPR018957">
    <property type="entry name" value="Znf_C3HC4_RING-type"/>
</dbReference>
<dbReference type="GO" id="GO:0005737">
    <property type="term" value="C:cytoplasm"/>
    <property type="evidence" value="ECO:0007669"/>
    <property type="project" value="UniProtKB-SubCell"/>
</dbReference>
<proteinExistence type="inferred from homology"/>
<evidence type="ECO:0000256" key="6">
    <source>
        <dbReference type="ARBA" id="ARBA00022833"/>
    </source>
</evidence>
<dbReference type="InterPro" id="IPR017907">
    <property type="entry name" value="Znf_RING_CS"/>
</dbReference>
<evidence type="ECO:0000256" key="7">
    <source>
        <dbReference type="ARBA" id="ARBA00035131"/>
    </source>
</evidence>
<evidence type="ECO:0000256" key="2">
    <source>
        <dbReference type="ARBA" id="ARBA00008117"/>
    </source>
</evidence>
<keyword evidence="5 9" id="KW-0863">Zinc-finger</keyword>
<dbReference type="WBParaSite" id="SCUD_0000244401-mRNA-1">
    <property type="protein sequence ID" value="SCUD_0000244401-mRNA-1"/>
    <property type="gene ID" value="SCUD_0000244401"/>
</dbReference>
<dbReference type="GO" id="GO:0000976">
    <property type="term" value="F:transcription cis-regulatory region binding"/>
    <property type="evidence" value="ECO:0007669"/>
    <property type="project" value="TreeGrafter"/>
</dbReference>
<dbReference type="AlphaFoldDB" id="A0A183JIC1"/>
<accession>A0A183JIC1</accession>
<dbReference type="Proteomes" id="UP000279833">
    <property type="component" value="Unassembled WGS sequence"/>
</dbReference>
<dbReference type="PROSITE" id="PS50089">
    <property type="entry name" value="ZF_RING_2"/>
    <property type="match status" value="1"/>
</dbReference>
<dbReference type="EMBL" id="UZAK01002381">
    <property type="protein sequence ID" value="VDO74629.1"/>
    <property type="molecule type" value="Genomic_DNA"/>
</dbReference>
<evidence type="ECO:0000313" key="11">
    <source>
        <dbReference type="EMBL" id="VDO74629.1"/>
    </source>
</evidence>
<organism evidence="13">
    <name type="scientific">Schistosoma curassoni</name>
    <dbReference type="NCBI Taxonomy" id="6186"/>
    <lineage>
        <taxon>Eukaryota</taxon>
        <taxon>Metazoa</taxon>
        <taxon>Spiralia</taxon>
        <taxon>Lophotrochozoa</taxon>
        <taxon>Platyhelminthes</taxon>
        <taxon>Trematoda</taxon>
        <taxon>Digenea</taxon>
        <taxon>Strigeidida</taxon>
        <taxon>Schistosomatoidea</taxon>
        <taxon>Schistosomatidae</taxon>
        <taxon>Schistosoma</taxon>
    </lineage>
</organism>
<dbReference type="InterPro" id="IPR039739">
    <property type="entry name" value="MAG2/RNF10"/>
</dbReference>
<dbReference type="InterPro" id="IPR013083">
    <property type="entry name" value="Znf_RING/FYVE/PHD"/>
</dbReference>
<dbReference type="SMART" id="SM00184">
    <property type="entry name" value="RING"/>
    <property type="match status" value="1"/>
</dbReference>